<dbReference type="OrthoDB" id="9032425at2"/>
<keyword evidence="1" id="KW-1133">Transmembrane helix</keyword>
<evidence type="ECO:0000256" key="1">
    <source>
        <dbReference type="SAM" id="Phobius"/>
    </source>
</evidence>
<feature type="transmembrane region" description="Helical" evidence="1">
    <location>
        <begin position="7"/>
        <end position="32"/>
    </location>
</feature>
<comment type="caution">
    <text evidence="2">The sequence shown here is derived from an EMBL/GenBank/DDBJ whole genome shotgun (WGS) entry which is preliminary data.</text>
</comment>
<gene>
    <name evidence="2" type="ORF">DWV00_32460</name>
</gene>
<name>A0A3D8JNY0_9BURK</name>
<keyword evidence="1" id="KW-0812">Transmembrane</keyword>
<proteinExistence type="predicted"/>
<evidence type="ECO:0000313" key="3">
    <source>
        <dbReference type="Proteomes" id="UP000256838"/>
    </source>
</evidence>
<dbReference type="EMBL" id="QRGA01000028">
    <property type="protein sequence ID" value="RDU94718.1"/>
    <property type="molecule type" value="Genomic_DNA"/>
</dbReference>
<dbReference type="RefSeq" id="WP_115537711.1">
    <property type="nucleotide sequence ID" value="NZ_QRGA01000028.1"/>
</dbReference>
<protein>
    <submittedName>
        <fullName evidence="2">Uncharacterized protein</fullName>
    </submittedName>
</protein>
<feature type="transmembrane region" description="Helical" evidence="1">
    <location>
        <begin position="57"/>
        <end position="79"/>
    </location>
</feature>
<sequence>MRKIAYIALTLVLTSVILAGIIWLAFLTPWFANGGGWDLVEPLFRLFGAVGEEQTNAVLTGTLLAASLLLALLVAWLIARIEGRFRRWRAMQRQETPHRK</sequence>
<evidence type="ECO:0000313" key="2">
    <source>
        <dbReference type="EMBL" id="RDU94718.1"/>
    </source>
</evidence>
<accession>A0A3D8JNY0</accession>
<reference evidence="2 3" key="1">
    <citation type="submission" date="2018-08" db="EMBL/GenBank/DDBJ databases">
        <title>Paraburkholderia sp. DHOM06 isolated from forest soil.</title>
        <authorList>
            <person name="Gao Z.-H."/>
            <person name="Qiu L.-H."/>
        </authorList>
    </citation>
    <scope>NUCLEOTIDE SEQUENCE [LARGE SCALE GENOMIC DNA]</scope>
    <source>
        <strain evidence="2 3">DHOM06</strain>
    </source>
</reference>
<dbReference type="Proteomes" id="UP000256838">
    <property type="component" value="Unassembled WGS sequence"/>
</dbReference>
<keyword evidence="1" id="KW-0472">Membrane</keyword>
<organism evidence="2 3">
    <name type="scientific">Trinickia dinghuensis</name>
    <dbReference type="NCBI Taxonomy" id="2291023"/>
    <lineage>
        <taxon>Bacteria</taxon>
        <taxon>Pseudomonadati</taxon>
        <taxon>Pseudomonadota</taxon>
        <taxon>Betaproteobacteria</taxon>
        <taxon>Burkholderiales</taxon>
        <taxon>Burkholderiaceae</taxon>
        <taxon>Trinickia</taxon>
    </lineage>
</organism>
<keyword evidence="3" id="KW-1185">Reference proteome</keyword>
<dbReference type="AlphaFoldDB" id="A0A3D8JNY0"/>